<name>A0A5M9HCI5_9SPHI</name>
<reference evidence="2 3" key="1">
    <citation type="submission" date="2019-09" db="EMBL/GenBank/DDBJ databases">
        <title>Pararcticibacter amylolyticus gen. nov., sp. nov., isolated from a rottenly hemp rope, and reclassification of Pedobacter tournemirensis as Pararcticibacter tournemirensis comb. nov.</title>
        <authorList>
            <person name="Cai Y."/>
        </authorList>
    </citation>
    <scope>NUCLEOTIDE SEQUENCE [LARGE SCALE GENOMIC DNA]</scope>
    <source>
        <strain evidence="2 3">TF5-37.2-LB10</strain>
    </source>
</reference>
<evidence type="ECO:0000313" key="2">
    <source>
        <dbReference type="EMBL" id="KAA8484632.1"/>
    </source>
</evidence>
<accession>A0A5M9HCI5</accession>
<dbReference type="Pfam" id="PF00535">
    <property type="entry name" value="Glycos_transf_2"/>
    <property type="match status" value="1"/>
</dbReference>
<dbReference type="PANTHER" id="PTHR22916:SF3">
    <property type="entry name" value="UDP-GLCNAC:BETAGAL BETA-1,3-N-ACETYLGLUCOSAMINYLTRANSFERASE-LIKE PROTEIN 1"/>
    <property type="match status" value="1"/>
</dbReference>
<dbReference type="Gene3D" id="3.90.550.10">
    <property type="entry name" value="Spore Coat Polysaccharide Biosynthesis Protein SpsA, Chain A"/>
    <property type="match status" value="1"/>
</dbReference>
<comment type="caution">
    <text evidence="2">The sequence shown here is derived from an EMBL/GenBank/DDBJ whole genome shotgun (WGS) entry which is preliminary data.</text>
</comment>
<dbReference type="AlphaFoldDB" id="A0A5M9HCI5"/>
<proteinExistence type="predicted"/>
<organism evidence="2 3">
    <name type="scientific">Arcticibacter tournemirensis</name>
    <dbReference type="NCBI Taxonomy" id="699437"/>
    <lineage>
        <taxon>Bacteria</taxon>
        <taxon>Pseudomonadati</taxon>
        <taxon>Bacteroidota</taxon>
        <taxon>Sphingobacteriia</taxon>
        <taxon>Sphingobacteriales</taxon>
        <taxon>Sphingobacteriaceae</taxon>
        <taxon>Arcticibacter</taxon>
    </lineage>
</organism>
<dbReference type="CDD" id="cd06433">
    <property type="entry name" value="GT_2_WfgS_like"/>
    <property type="match status" value="1"/>
</dbReference>
<evidence type="ECO:0000313" key="3">
    <source>
        <dbReference type="Proteomes" id="UP000322918"/>
    </source>
</evidence>
<dbReference type="EMBL" id="VWNE01000007">
    <property type="protein sequence ID" value="KAA8484632.1"/>
    <property type="molecule type" value="Genomic_DNA"/>
</dbReference>
<evidence type="ECO:0000259" key="1">
    <source>
        <dbReference type="Pfam" id="PF00535"/>
    </source>
</evidence>
<dbReference type="Proteomes" id="UP000322918">
    <property type="component" value="Unassembled WGS sequence"/>
</dbReference>
<feature type="domain" description="Glycosyltransferase 2-like" evidence="1">
    <location>
        <begin position="13"/>
        <end position="156"/>
    </location>
</feature>
<gene>
    <name evidence="2" type="ORF">F1649_05510</name>
</gene>
<keyword evidence="2" id="KW-0808">Transferase</keyword>
<dbReference type="InterPro" id="IPR001173">
    <property type="entry name" value="Glyco_trans_2-like"/>
</dbReference>
<dbReference type="RefSeq" id="WP_141816917.1">
    <property type="nucleotide sequence ID" value="NZ_VFPL01000002.1"/>
</dbReference>
<dbReference type="OrthoDB" id="9788101at2"/>
<dbReference type="PANTHER" id="PTHR22916">
    <property type="entry name" value="GLYCOSYLTRANSFERASE"/>
    <property type="match status" value="1"/>
</dbReference>
<protein>
    <submittedName>
        <fullName evidence="2">Glycosyltransferase</fullName>
    </submittedName>
</protein>
<dbReference type="InterPro" id="IPR029044">
    <property type="entry name" value="Nucleotide-diphossugar_trans"/>
</dbReference>
<dbReference type="SUPFAM" id="SSF53448">
    <property type="entry name" value="Nucleotide-diphospho-sugar transferases"/>
    <property type="match status" value="1"/>
</dbReference>
<sequence length="248" mass="29415">MSFAQNSDLPKVSIITVTLNAEKYIERCINTVLSQSYPNIEHVILDGNSKDNTPAILKRYTNKIAFWKSELDNGVYNAMNKAVTYATGDWILFIGADDILFPGFSEMAYKLKDENTIYYGNHKWRNSFNGQKFDSYQLTKENVCHQSIFYPRAVFDKYQYNEKYRSRADHVLNMQCWGDNRFRKRYYPIVISDYSEGGFSAQNRDFLYYEDKPYLIRKHLGVICFLRYKYRCYKNKKRGIDIDNDLLY</sequence>
<keyword evidence="3" id="KW-1185">Reference proteome</keyword>
<dbReference type="GO" id="GO:0016758">
    <property type="term" value="F:hexosyltransferase activity"/>
    <property type="evidence" value="ECO:0007669"/>
    <property type="project" value="UniProtKB-ARBA"/>
</dbReference>